<dbReference type="RefSeq" id="WP_245880650.1">
    <property type="nucleotide sequence ID" value="NZ_OCNE01000012.1"/>
</dbReference>
<dbReference type="FunFam" id="3.10.20.340:FF:000003">
    <property type="entry name" value="Arginine biosynthesis bifunctional protein ArgJ"/>
    <property type="match status" value="1"/>
</dbReference>
<dbReference type="SUPFAM" id="SSF56266">
    <property type="entry name" value="DmpA/ArgJ-like"/>
    <property type="match status" value="1"/>
</dbReference>
<reference evidence="9 10" key="1">
    <citation type="submission" date="2017-09" db="EMBL/GenBank/DDBJ databases">
        <authorList>
            <person name="Ehlers B."/>
            <person name="Leendertz F.H."/>
        </authorList>
    </citation>
    <scope>NUCLEOTIDE SEQUENCE [LARGE SCALE GENOMIC DNA]</scope>
    <source>
        <strain evidence="9 10">CGMCC 4.7095</strain>
    </source>
</reference>
<feature type="active site" description="Nucleophile" evidence="8">
    <location>
        <position position="202"/>
    </location>
</feature>
<keyword evidence="10" id="KW-1185">Reference proteome</keyword>
<evidence type="ECO:0000256" key="3">
    <source>
        <dbReference type="ARBA" id="ARBA00011475"/>
    </source>
</evidence>
<feature type="site" description="Involved in the stabilization of negative charge on the oxyanion by the formation of the oxyanion hole" evidence="8">
    <location>
        <position position="118"/>
    </location>
</feature>
<dbReference type="CDD" id="cd02152">
    <property type="entry name" value="OAT"/>
    <property type="match status" value="1"/>
</dbReference>
<keyword evidence="5 8" id="KW-0808">Transferase</keyword>
<dbReference type="GO" id="GO:0006526">
    <property type="term" value="P:L-arginine biosynthetic process"/>
    <property type="evidence" value="ECO:0007669"/>
    <property type="project" value="UniProtKB-UniRule"/>
</dbReference>
<comment type="pathway">
    <text evidence="8">Amino-acid biosynthesis; L-arginine biosynthesis; N(2)-acetyl-L-ornithine from L-glutamate: step 1/4.</text>
</comment>
<feature type="chain" id="PRO_5023456609" description="Arginine biosynthesis bifunctional protein ArgJ alpha chain" evidence="8">
    <location>
        <begin position="1"/>
        <end position="201"/>
    </location>
</feature>
<comment type="pathway">
    <text evidence="8">Amino-acid biosynthesis; L-arginine biosynthesis; L-ornithine and N-acetyl-L-glutamate from L-glutamate and N(2)-acetyl-L-ornithine (cyclic): step 1/1.</text>
</comment>
<dbReference type="InterPro" id="IPR042195">
    <property type="entry name" value="ArgJ_beta_C"/>
</dbReference>
<feature type="chain" id="PRO_5023456608" description="Arginine biosynthesis bifunctional protein ArgJ beta chain" evidence="8">
    <location>
        <begin position="202"/>
        <end position="412"/>
    </location>
</feature>
<name>A0A286DYR6_9ACTN</name>
<keyword evidence="8" id="KW-0511">Multifunctional enzyme</keyword>
<keyword evidence="4 8" id="KW-0963">Cytoplasm</keyword>
<keyword evidence="8" id="KW-0055">Arginine biosynthesis</keyword>
<feature type="binding site" evidence="8">
    <location>
        <position position="412"/>
    </location>
    <ligand>
        <name>substrate</name>
    </ligand>
</feature>
<protein>
    <recommendedName>
        <fullName evidence="8">Arginine biosynthesis bifunctional protein ArgJ</fullName>
    </recommendedName>
    <domain>
        <recommendedName>
            <fullName evidence="8">Glutamate N-acetyltransferase</fullName>
            <ecNumber evidence="8">2.3.1.35</ecNumber>
        </recommendedName>
        <alternativeName>
            <fullName evidence="8">Ornithine acetyltransferase</fullName>
            <shortName evidence="8">OATase</shortName>
        </alternativeName>
        <alternativeName>
            <fullName evidence="8">Ornithine transacetylase</fullName>
        </alternativeName>
    </domain>
    <domain>
        <recommendedName>
            <fullName evidence="8">Amino-acid acetyltransferase</fullName>
            <ecNumber evidence="8">2.3.1.1</ecNumber>
        </recommendedName>
        <alternativeName>
            <fullName evidence="8">N-acetylglutamate synthase</fullName>
            <shortName evidence="8">AGSase</shortName>
        </alternativeName>
    </domain>
    <component>
        <recommendedName>
            <fullName evidence="8">Arginine biosynthesis bifunctional protein ArgJ alpha chain</fullName>
        </recommendedName>
    </component>
    <component>
        <recommendedName>
            <fullName evidence="8">Arginine biosynthesis bifunctional protein ArgJ beta chain</fullName>
        </recommendedName>
    </component>
</protein>
<sequence>MANNDADGMGAGVEWPRGFRGYAGHAGVRQSGNDLSIIASERPAVSAAVFTRSRFAGPSVVLSRRHAADQRMSAIVTVASNANVATGAEGERNAAELAALVGDLLEIPAERVLVSSTGVIGRQLPMAPLRAHLGGGGAGGAHRDGPAATVAGAEDFDADPLAVAGAMMTTDTHAKVSSRTVGEARVVGVAKGVGMIEPDMATMLAYLVTDAEVGPIELDNALRSAVDRTFNCLSVDTDTSTSDTVALLANGAAGPVDADAFAEAVHAVCLDLTEQLARDGEGATKLLRVVVQGAASPAQAKRIAKSVLNSPLVKTAVHGADPNWGRVVMAVGKNTEHEEDLAITPERTTVRFGAMEVYPTATGEEELARLVEIMRQDEVEIGVTLGLGEGAATVYGCDLSDGYVRINADYTT</sequence>
<dbReference type="AlphaFoldDB" id="A0A286DYR6"/>
<dbReference type="NCBIfam" id="TIGR00120">
    <property type="entry name" value="ArgJ"/>
    <property type="match status" value="1"/>
</dbReference>
<feature type="binding site" evidence="8">
    <location>
        <position position="281"/>
    </location>
    <ligand>
        <name>substrate</name>
    </ligand>
</feature>
<dbReference type="EC" id="2.3.1.35" evidence="8"/>
<dbReference type="UniPathway" id="UPA00068">
    <property type="reaction ID" value="UER00106"/>
</dbReference>
<dbReference type="PANTHER" id="PTHR23100">
    <property type="entry name" value="ARGININE BIOSYNTHESIS BIFUNCTIONAL PROTEIN ARGJ"/>
    <property type="match status" value="1"/>
</dbReference>
<dbReference type="PANTHER" id="PTHR23100:SF0">
    <property type="entry name" value="ARGININE BIOSYNTHESIS BIFUNCTIONAL PROTEIN ARGJ, MITOCHONDRIAL"/>
    <property type="match status" value="1"/>
</dbReference>
<evidence type="ECO:0000313" key="9">
    <source>
        <dbReference type="EMBL" id="SOD63783.1"/>
    </source>
</evidence>
<dbReference type="Gene3D" id="3.10.20.340">
    <property type="entry name" value="ArgJ beta chain, C-terminal domain"/>
    <property type="match status" value="1"/>
</dbReference>
<evidence type="ECO:0000256" key="8">
    <source>
        <dbReference type="HAMAP-Rule" id="MF_01106"/>
    </source>
</evidence>
<comment type="subcellular location">
    <subcellularLocation>
        <location evidence="1 8">Cytoplasm</location>
    </subcellularLocation>
</comment>
<feature type="site" description="Involved in the stabilization of negative charge on the oxyanion by the formation of the oxyanion hole" evidence="8">
    <location>
        <position position="117"/>
    </location>
</feature>
<proteinExistence type="inferred from homology"/>
<feature type="binding site" evidence="8">
    <location>
        <position position="407"/>
    </location>
    <ligand>
        <name>substrate</name>
    </ligand>
</feature>
<dbReference type="NCBIfam" id="NF003802">
    <property type="entry name" value="PRK05388.1"/>
    <property type="match status" value="1"/>
</dbReference>
<keyword evidence="7 8" id="KW-0012">Acyltransferase</keyword>
<organism evidence="9 10">
    <name type="scientific">Streptomyces zhaozhouensis</name>
    <dbReference type="NCBI Taxonomy" id="1300267"/>
    <lineage>
        <taxon>Bacteria</taxon>
        <taxon>Bacillati</taxon>
        <taxon>Actinomycetota</taxon>
        <taxon>Actinomycetes</taxon>
        <taxon>Kitasatosporales</taxon>
        <taxon>Streptomycetaceae</taxon>
        <taxon>Streptomyces</taxon>
    </lineage>
</organism>
<evidence type="ECO:0000313" key="10">
    <source>
        <dbReference type="Proteomes" id="UP000219072"/>
    </source>
</evidence>
<keyword evidence="8" id="KW-0028">Amino-acid biosynthesis</keyword>
<dbReference type="InterPro" id="IPR002813">
    <property type="entry name" value="Arg_biosynth_ArgJ"/>
</dbReference>
<dbReference type="Gene3D" id="3.60.70.12">
    <property type="entry name" value="L-amino peptidase D-ALA esterase/amidase"/>
    <property type="match status" value="1"/>
</dbReference>
<comment type="catalytic activity">
    <reaction evidence="8">
        <text>L-glutamate + acetyl-CoA = N-acetyl-L-glutamate + CoA + H(+)</text>
        <dbReference type="Rhea" id="RHEA:24292"/>
        <dbReference type="ChEBI" id="CHEBI:15378"/>
        <dbReference type="ChEBI" id="CHEBI:29985"/>
        <dbReference type="ChEBI" id="CHEBI:44337"/>
        <dbReference type="ChEBI" id="CHEBI:57287"/>
        <dbReference type="ChEBI" id="CHEBI:57288"/>
        <dbReference type="EC" id="2.3.1.1"/>
    </reaction>
</comment>
<dbReference type="GO" id="GO:0004042">
    <property type="term" value="F:L-glutamate N-acetyltransferase activity"/>
    <property type="evidence" value="ECO:0007669"/>
    <property type="project" value="UniProtKB-UniRule"/>
</dbReference>
<dbReference type="InterPro" id="IPR016117">
    <property type="entry name" value="ArgJ-like_dom_sf"/>
</dbReference>
<comment type="function">
    <text evidence="8">Catalyzes two activities which are involved in the cyclic version of arginine biosynthesis: the synthesis of N-acetylglutamate from glutamate and acetyl-CoA as the acetyl donor, and of ornithine by transacetylation between N(2)-acetylornithine and glutamate.</text>
</comment>
<dbReference type="EMBL" id="OCNE01000012">
    <property type="protein sequence ID" value="SOD63783.1"/>
    <property type="molecule type" value="Genomic_DNA"/>
</dbReference>
<comment type="subunit">
    <text evidence="3 8">Heterotetramer of two alpha and two beta chains.</text>
</comment>
<dbReference type="HAMAP" id="MF_01106">
    <property type="entry name" value="ArgJ"/>
    <property type="match status" value="1"/>
</dbReference>
<evidence type="ECO:0000256" key="4">
    <source>
        <dbReference type="ARBA" id="ARBA00022490"/>
    </source>
</evidence>
<keyword evidence="6 8" id="KW-0068">Autocatalytic cleavage</keyword>
<evidence type="ECO:0000256" key="6">
    <source>
        <dbReference type="ARBA" id="ARBA00022813"/>
    </source>
</evidence>
<feature type="binding site" evidence="8">
    <location>
        <position position="191"/>
    </location>
    <ligand>
        <name>substrate</name>
    </ligand>
</feature>
<dbReference type="Proteomes" id="UP000219072">
    <property type="component" value="Unassembled WGS sequence"/>
</dbReference>
<dbReference type="GO" id="GO:0004358">
    <property type="term" value="F:L-glutamate N-acetyltransferase activity, acting on acetyl-L-ornithine as donor"/>
    <property type="evidence" value="ECO:0007669"/>
    <property type="project" value="UniProtKB-UniRule"/>
</dbReference>
<dbReference type="GO" id="GO:0005737">
    <property type="term" value="C:cytoplasm"/>
    <property type="evidence" value="ECO:0007669"/>
    <property type="project" value="UniProtKB-SubCell"/>
</dbReference>
<dbReference type="Pfam" id="PF01960">
    <property type="entry name" value="ArgJ"/>
    <property type="match status" value="1"/>
</dbReference>
<evidence type="ECO:0000256" key="5">
    <source>
        <dbReference type="ARBA" id="ARBA00022679"/>
    </source>
</evidence>
<feature type="binding site" evidence="8">
    <location>
        <position position="202"/>
    </location>
    <ligand>
        <name>substrate</name>
    </ligand>
</feature>
<evidence type="ECO:0000256" key="1">
    <source>
        <dbReference type="ARBA" id="ARBA00004496"/>
    </source>
</evidence>
<feature type="site" description="Cleavage; by autolysis" evidence="8">
    <location>
        <begin position="201"/>
        <end position="202"/>
    </location>
</feature>
<evidence type="ECO:0000256" key="2">
    <source>
        <dbReference type="ARBA" id="ARBA00006774"/>
    </source>
</evidence>
<accession>A0A286DYR6</accession>
<feature type="binding site" evidence="8">
    <location>
        <position position="169"/>
    </location>
    <ligand>
        <name>substrate</name>
    </ligand>
</feature>
<gene>
    <name evidence="8" type="primary">argJ</name>
    <name evidence="9" type="ORF">SAMN06297387_112142</name>
</gene>
<comment type="catalytic activity">
    <reaction evidence="8">
        <text>N(2)-acetyl-L-ornithine + L-glutamate = N-acetyl-L-glutamate + L-ornithine</text>
        <dbReference type="Rhea" id="RHEA:15349"/>
        <dbReference type="ChEBI" id="CHEBI:29985"/>
        <dbReference type="ChEBI" id="CHEBI:44337"/>
        <dbReference type="ChEBI" id="CHEBI:46911"/>
        <dbReference type="ChEBI" id="CHEBI:57805"/>
        <dbReference type="EC" id="2.3.1.35"/>
    </reaction>
</comment>
<evidence type="ECO:0000256" key="7">
    <source>
        <dbReference type="ARBA" id="ARBA00023315"/>
    </source>
</evidence>
<dbReference type="GO" id="GO:0006592">
    <property type="term" value="P:ornithine biosynthetic process"/>
    <property type="evidence" value="ECO:0007669"/>
    <property type="project" value="TreeGrafter"/>
</dbReference>
<comment type="similarity">
    <text evidence="2 8">Belongs to the ArgJ family.</text>
</comment>
<dbReference type="EC" id="2.3.1.1" evidence="8"/>